<protein>
    <submittedName>
        <fullName evidence="2">Uncharacterized protein</fullName>
    </submittedName>
</protein>
<reference evidence="2 3" key="1">
    <citation type="submission" date="2019-03" db="EMBL/GenBank/DDBJ databases">
        <title>Genomic Encyclopedia of Type Strains, Phase IV (KMG-IV): sequencing the most valuable type-strain genomes for metagenomic binning, comparative biology and taxonomic classification.</title>
        <authorList>
            <person name="Goeker M."/>
        </authorList>
    </citation>
    <scope>NUCLEOTIDE SEQUENCE [LARGE SCALE GENOMIC DNA]</scope>
    <source>
        <strain evidence="2 3">DSM 45361</strain>
    </source>
</reference>
<gene>
    <name evidence="2" type="ORF">EV186_103622</name>
</gene>
<dbReference type="Proteomes" id="UP000295444">
    <property type="component" value="Unassembled WGS sequence"/>
</dbReference>
<evidence type="ECO:0000313" key="3">
    <source>
        <dbReference type="Proteomes" id="UP000295444"/>
    </source>
</evidence>
<dbReference type="OrthoDB" id="3261135at2"/>
<sequence length="248" mass="26707">MADLDTTLAAIDAVAVQECGGCGRPLKENGPSPYYCSETCQSRWAAHRSNPLPDDDFPGLSRGPGARRPPDTRAPIAVVGEHGPELINLPVNVRGPNRDRHEIEWAQVTGDTPPLIVPGIAGVVIERHRLEVMIDRTPTHVVIHAKHTQPRDPSGLGAHTYPVELGTPTAFLVDVSAEQFAIGILNVLRRNNPPALTPDTIYEVVYGMLVEAAHQAELAAARARYATGVQADPAVQQTNLRQLRGGDT</sequence>
<name>A0A4V3CZD8_LABRH</name>
<dbReference type="RefSeq" id="WP_133850829.1">
    <property type="nucleotide sequence ID" value="NZ_SNXZ01000003.1"/>
</dbReference>
<keyword evidence="3" id="KW-1185">Reference proteome</keyword>
<accession>A0A4V3CZD8</accession>
<dbReference type="EMBL" id="SNXZ01000003">
    <property type="protein sequence ID" value="TDP97658.1"/>
    <property type="molecule type" value="Genomic_DNA"/>
</dbReference>
<feature type="region of interest" description="Disordered" evidence="1">
    <location>
        <begin position="51"/>
        <end position="71"/>
    </location>
</feature>
<evidence type="ECO:0000256" key="1">
    <source>
        <dbReference type="SAM" id="MobiDB-lite"/>
    </source>
</evidence>
<proteinExistence type="predicted"/>
<dbReference type="AlphaFoldDB" id="A0A4V3CZD8"/>
<comment type="caution">
    <text evidence="2">The sequence shown here is derived from an EMBL/GenBank/DDBJ whole genome shotgun (WGS) entry which is preliminary data.</text>
</comment>
<organism evidence="2 3">
    <name type="scientific">Labedaea rhizosphaerae</name>
    <dbReference type="NCBI Taxonomy" id="598644"/>
    <lineage>
        <taxon>Bacteria</taxon>
        <taxon>Bacillati</taxon>
        <taxon>Actinomycetota</taxon>
        <taxon>Actinomycetes</taxon>
        <taxon>Pseudonocardiales</taxon>
        <taxon>Pseudonocardiaceae</taxon>
        <taxon>Labedaea</taxon>
    </lineage>
</organism>
<evidence type="ECO:0000313" key="2">
    <source>
        <dbReference type="EMBL" id="TDP97658.1"/>
    </source>
</evidence>